<keyword evidence="5" id="KW-0732">Signal</keyword>
<dbReference type="SUPFAM" id="SSF50952">
    <property type="entry name" value="Soluble quinoprotein glucose dehydrogenase"/>
    <property type="match status" value="1"/>
</dbReference>
<keyword evidence="1 4" id="KW-0349">Heme</keyword>
<dbReference type="Pfam" id="PF23500">
    <property type="entry name" value="DUF7133"/>
    <property type="match status" value="1"/>
</dbReference>
<dbReference type="EMBL" id="JAXBLV010000238">
    <property type="protein sequence ID" value="MDY3563405.1"/>
    <property type="molecule type" value="Genomic_DNA"/>
</dbReference>
<comment type="caution">
    <text evidence="7">The sequence shown here is derived from an EMBL/GenBank/DDBJ whole genome shotgun (WGS) entry which is preliminary data.</text>
</comment>
<dbReference type="PANTHER" id="PTHR33546">
    <property type="entry name" value="LARGE, MULTIFUNCTIONAL SECRETED PROTEIN-RELATED"/>
    <property type="match status" value="1"/>
</dbReference>
<evidence type="ECO:0000256" key="5">
    <source>
        <dbReference type="SAM" id="SignalP"/>
    </source>
</evidence>
<feature type="chain" id="PRO_5046315721" evidence="5">
    <location>
        <begin position="22"/>
        <end position="996"/>
    </location>
</feature>
<gene>
    <name evidence="7" type="ORF">R5W23_004908</name>
</gene>
<dbReference type="PANTHER" id="PTHR33546:SF1">
    <property type="entry name" value="LARGE, MULTIFUNCTIONAL SECRETED PROTEIN"/>
    <property type="match status" value="1"/>
</dbReference>
<dbReference type="InterPro" id="IPR009056">
    <property type="entry name" value="Cyt_c-like_dom"/>
</dbReference>
<evidence type="ECO:0000313" key="7">
    <source>
        <dbReference type="EMBL" id="MDY3563405.1"/>
    </source>
</evidence>
<dbReference type="InterPro" id="IPR011042">
    <property type="entry name" value="6-blade_b-propeller_TolB-like"/>
</dbReference>
<dbReference type="InterPro" id="IPR011989">
    <property type="entry name" value="ARM-like"/>
</dbReference>
<dbReference type="InterPro" id="IPR013428">
    <property type="entry name" value="Membrane-bound_put_N"/>
</dbReference>
<feature type="signal peptide" evidence="5">
    <location>
        <begin position="1"/>
        <end position="21"/>
    </location>
</feature>
<keyword evidence="2 4" id="KW-0479">Metal-binding</keyword>
<protein>
    <submittedName>
        <fullName evidence="7">C-type cytochrome</fullName>
    </submittedName>
</protein>
<evidence type="ECO:0000256" key="4">
    <source>
        <dbReference type="PROSITE-ProRule" id="PRU00433"/>
    </source>
</evidence>
<feature type="domain" description="Cytochrome c" evidence="6">
    <location>
        <begin position="858"/>
        <end position="990"/>
    </location>
</feature>
<evidence type="ECO:0000256" key="1">
    <source>
        <dbReference type="ARBA" id="ARBA00022617"/>
    </source>
</evidence>
<proteinExistence type="predicted"/>
<reference evidence="8" key="1">
    <citation type="journal article" date="2023" name="Mar. Drugs">
        <title>Gemmata algarum, a Novel Planctomycete Isolated from an Algal Mat, Displays Antimicrobial Activity.</title>
        <authorList>
            <person name="Kumar G."/>
            <person name="Kallscheuer N."/>
            <person name="Kashif M."/>
            <person name="Ahamad S."/>
            <person name="Jagadeeshwari U."/>
            <person name="Pannikurungottu S."/>
            <person name="Haufschild T."/>
            <person name="Kabuu M."/>
            <person name="Sasikala C."/>
            <person name="Jogler C."/>
            <person name="Ramana C."/>
        </authorList>
    </citation>
    <scope>NUCLEOTIDE SEQUENCE [LARGE SCALE GENOMIC DNA]</scope>
    <source>
        <strain evidence="8">JC673</strain>
    </source>
</reference>
<dbReference type="RefSeq" id="WP_320689610.1">
    <property type="nucleotide sequence ID" value="NZ_JAXBLV010000238.1"/>
</dbReference>
<evidence type="ECO:0000256" key="3">
    <source>
        <dbReference type="ARBA" id="ARBA00023004"/>
    </source>
</evidence>
<dbReference type="SUPFAM" id="SSF46626">
    <property type="entry name" value="Cytochrome c"/>
    <property type="match status" value="1"/>
</dbReference>
<dbReference type="Gene3D" id="1.25.10.10">
    <property type="entry name" value="Leucine-rich Repeat Variant"/>
    <property type="match status" value="2"/>
</dbReference>
<keyword evidence="8" id="KW-1185">Reference proteome</keyword>
<dbReference type="NCBIfam" id="TIGR02604">
    <property type="entry name" value="Piru_Ver_Nterm"/>
    <property type="match status" value="1"/>
</dbReference>
<organism evidence="7 8">
    <name type="scientific">Gemmata algarum</name>
    <dbReference type="NCBI Taxonomy" id="2975278"/>
    <lineage>
        <taxon>Bacteria</taxon>
        <taxon>Pseudomonadati</taxon>
        <taxon>Planctomycetota</taxon>
        <taxon>Planctomycetia</taxon>
        <taxon>Gemmatales</taxon>
        <taxon>Gemmataceae</taxon>
        <taxon>Gemmata</taxon>
    </lineage>
</organism>
<evidence type="ECO:0000259" key="6">
    <source>
        <dbReference type="PROSITE" id="PS51007"/>
    </source>
</evidence>
<dbReference type="InterPro" id="IPR013427">
    <property type="entry name" value="Haem-bd_dom_put"/>
</dbReference>
<sequence length="996" mass="109610">MRTRALLLALLTFTAGPRLTAADADKPVPAKDAAGKMTLPDGFKATLFAGEPDIVQPIAFTFDDRGRMWVVECLSYPKWSRDGKGTDRVMILEDTDGDGVHDKKTVFLDNGVNLSGIEYGFGGIWLCSLPNLTFVPVLDGDKPGKPEVKLDGWNMVDTKHNIFNSLVWGPDGWLYGCNGIQAKSFVGAPGTPKEKRTYLDCGVWRYHPTRKAFEAVAHGTTNPFGLDFDDHGEMFITNCVIDHLFHFVPGGHYQRMYGHDPNPHAYGLMGSCVDYKHWAGGDWTSSRTTGVGGKPEHSDAGGGHAHSGAAIYLADNFPKEYRNTLFTANIHGNRLNNDGLERTKSGMKGVRRPDFLFANDSWFRGICVKTGPEGGLYVSDWCDTGECHNYDKADTTNGRIYRVVYKGAQPFKGDIAKLTDAELVKLQLHPNDWFVRKARRVLQERAAAGKLGKETPDALRKLLSEEKEGPRRLRALWALEVIGHNTTAELLALLKDTNQHVRSWAVRLIDAAGNQTSISTALARFADKEQSPLVLNAMASLLQRLSGDAALRVAVALAHHTVYASADEASQLLAWYGIERYLSQVPARRRSTMVVFFAYRPESRVVRRNFIRWALNQPEQPMTDLLNQLVLDLPGASTIDRQIDALNTIRESLVGRPQVPPPLFWAEVSPQLLKSESKQVAREAEALAVVFGDKGAIAALATRITDASAKADDRRAAVELLAPRKLPDFAKTLHALLDDPALRGTAIRALAQLPDPATPAAIIKAYPKFTPEEKADAVQTLAARVGFAKELLDAVEKGHIPRADVPVVTARQVLALNDKATSERLEKVWGKITPVAKERAALIAKWKGVLTEDSIKKADPVNGRVMFTKHCAACHKMFGEGQSVAPELTGSQRASLEYVLENVLDPSAVVPSEYRLVNFTLADDRVVSGIVLRETKDAVTVRTVNDTLTVPVADVVTRKPTNVSIMPEGLFDQMKPDEVRDLIAYLRAKEQVPLPK</sequence>
<dbReference type="Gene3D" id="2.120.10.30">
    <property type="entry name" value="TolB, C-terminal domain"/>
    <property type="match status" value="1"/>
</dbReference>
<evidence type="ECO:0000256" key="2">
    <source>
        <dbReference type="ARBA" id="ARBA00022723"/>
    </source>
</evidence>
<dbReference type="InterPro" id="IPR036909">
    <property type="entry name" value="Cyt_c-like_dom_sf"/>
</dbReference>
<dbReference type="InterPro" id="IPR055557">
    <property type="entry name" value="DUF7133"/>
</dbReference>
<evidence type="ECO:0000313" key="8">
    <source>
        <dbReference type="Proteomes" id="UP001272242"/>
    </source>
</evidence>
<dbReference type="InterPro" id="IPR016024">
    <property type="entry name" value="ARM-type_fold"/>
</dbReference>
<dbReference type="PROSITE" id="PS51007">
    <property type="entry name" value="CYTC"/>
    <property type="match status" value="1"/>
</dbReference>
<dbReference type="Proteomes" id="UP001272242">
    <property type="component" value="Unassembled WGS sequence"/>
</dbReference>
<dbReference type="SUPFAM" id="SSF48371">
    <property type="entry name" value="ARM repeat"/>
    <property type="match status" value="1"/>
</dbReference>
<accession>A0ABU5F810</accession>
<dbReference type="InterPro" id="IPR011041">
    <property type="entry name" value="Quinoprot_gluc/sorb_DH_b-prop"/>
</dbReference>
<keyword evidence="3 4" id="KW-0408">Iron</keyword>
<dbReference type="Gene3D" id="1.10.760.10">
    <property type="entry name" value="Cytochrome c-like domain"/>
    <property type="match status" value="1"/>
</dbReference>
<name>A0ABU5F810_9BACT</name>
<dbReference type="NCBIfam" id="TIGR02603">
    <property type="entry name" value="CxxCH_TIGR02603"/>
    <property type="match status" value="1"/>
</dbReference>